<evidence type="ECO:0008006" key="4">
    <source>
        <dbReference type="Google" id="ProtNLM"/>
    </source>
</evidence>
<gene>
    <name evidence="2" type="ORF">SNE40_008784</name>
</gene>
<sequence>MLAFIILFLFQGTLAQIPGKQCGGVVCLDNSDVTCISGNNTCQCKDGMVGNGRFGCVDAATSCICYLYGDPYVTAFSQSVMSAPLPCHHVLTEFTTPDGIYVKITATASSRNDRPYPSFVFEDGLSFIATKGDTMARALFRRDGFWNKGLKLKLPVRSNFPDFGLYCWADPAQYWTLEIPRFGVVVRYRSADSSVTIEAPKNSQYVRNTLCGDCGDPKTTYRTMAQAAGMTLSEWSLVGTVLNLDAENDENPQCKNLDRVFKSCGDDKTAEALKFCGAPFSHNDIGECFVQAYGRGEILSMMNGCIEAFCGSGVTDSWCRKTNTAKTQCTKQADFSVILNKC</sequence>
<keyword evidence="1" id="KW-0732">Signal</keyword>
<reference evidence="2 3" key="1">
    <citation type="submission" date="2024-01" db="EMBL/GenBank/DDBJ databases">
        <title>The genome of the rayed Mediterranean limpet Patella caerulea (Linnaeus, 1758).</title>
        <authorList>
            <person name="Anh-Thu Weber A."/>
            <person name="Halstead-Nussloch G."/>
        </authorList>
    </citation>
    <scope>NUCLEOTIDE SEQUENCE [LARGE SCALE GENOMIC DNA]</scope>
    <source>
        <strain evidence="2">AATW-2023a</strain>
        <tissue evidence="2">Whole specimen</tissue>
    </source>
</reference>
<evidence type="ECO:0000313" key="2">
    <source>
        <dbReference type="EMBL" id="KAK6180798.1"/>
    </source>
</evidence>
<protein>
    <recommendedName>
        <fullName evidence="4">VWFD domain-containing protein</fullName>
    </recommendedName>
</protein>
<feature type="signal peptide" evidence="1">
    <location>
        <begin position="1"/>
        <end position="15"/>
    </location>
</feature>
<name>A0AAN8JT89_PATCE</name>
<keyword evidence="3" id="KW-1185">Reference proteome</keyword>
<dbReference type="EMBL" id="JAZGQO010000007">
    <property type="protein sequence ID" value="KAK6180798.1"/>
    <property type="molecule type" value="Genomic_DNA"/>
</dbReference>
<feature type="chain" id="PRO_5042815266" description="VWFD domain-containing protein" evidence="1">
    <location>
        <begin position="16"/>
        <end position="342"/>
    </location>
</feature>
<accession>A0AAN8JT89</accession>
<organism evidence="2 3">
    <name type="scientific">Patella caerulea</name>
    <name type="common">Rayed Mediterranean limpet</name>
    <dbReference type="NCBI Taxonomy" id="87958"/>
    <lineage>
        <taxon>Eukaryota</taxon>
        <taxon>Metazoa</taxon>
        <taxon>Spiralia</taxon>
        <taxon>Lophotrochozoa</taxon>
        <taxon>Mollusca</taxon>
        <taxon>Gastropoda</taxon>
        <taxon>Patellogastropoda</taxon>
        <taxon>Patelloidea</taxon>
        <taxon>Patellidae</taxon>
        <taxon>Patella</taxon>
    </lineage>
</organism>
<dbReference type="Proteomes" id="UP001347796">
    <property type="component" value="Unassembled WGS sequence"/>
</dbReference>
<dbReference type="AlphaFoldDB" id="A0AAN8JT89"/>
<evidence type="ECO:0000313" key="3">
    <source>
        <dbReference type="Proteomes" id="UP001347796"/>
    </source>
</evidence>
<comment type="caution">
    <text evidence="2">The sequence shown here is derived from an EMBL/GenBank/DDBJ whole genome shotgun (WGS) entry which is preliminary data.</text>
</comment>
<evidence type="ECO:0000256" key="1">
    <source>
        <dbReference type="SAM" id="SignalP"/>
    </source>
</evidence>
<proteinExistence type="predicted"/>